<gene>
    <name evidence="1" type="ORF">RHMOL_Rhmol02G0071700</name>
</gene>
<reference evidence="1" key="1">
    <citation type="submission" date="2022-02" db="EMBL/GenBank/DDBJ databases">
        <title>Plant Genome Project.</title>
        <authorList>
            <person name="Zhang R.-G."/>
        </authorList>
    </citation>
    <scope>NUCLEOTIDE SEQUENCE</scope>
    <source>
        <strain evidence="1">AT1</strain>
    </source>
</reference>
<dbReference type="EMBL" id="CM046389">
    <property type="protein sequence ID" value="KAI8566819.1"/>
    <property type="molecule type" value="Genomic_DNA"/>
</dbReference>
<accession>A0ACC0PNW6</accession>
<sequence length="137" mass="15255">MIARRWYDDSLTVALMAVLFDDCLKNWPKVSLVEGFDMEDSSEGEWFLGRRTATSLVRNGKSSMVSGSSGRGSGLGKNSPFIVPADLFAMTVQFDDCSDDSFVMPGLILECMRLIKKRQHQGVSRLSSSVFRSRGFK</sequence>
<name>A0ACC0PNW6_RHOML</name>
<protein>
    <submittedName>
        <fullName evidence="1">Uncharacterized protein</fullName>
    </submittedName>
</protein>
<proteinExistence type="predicted"/>
<keyword evidence="2" id="KW-1185">Reference proteome</keyword>
<dbReference type="Proteomes" id="UP001062846">
    <property type="component" value="Chromosome 2"/>
</dbReference>
<organism evidence="1 2">
    <name type="scientific">Rhododendron molle</name>
    <name type="common">Chinese azalea</name>
    <name type="synonym">Azalea mollis</name>
    <dbReference type="NCBI Taxonomy" id="49168"/>
    <lineage>
        <taxon>Eukaryota</taxon>
        <taxon>Viridiplantae</taxon>
        <taxon>Streptophyta</taxon>
        <taxon>Embryophyta</taxon>
        <taxon>Tracheophyta</taxon>
        <taxon>Spermatophyta</taxon>
        <taxon>Magnoliopsida</taxon>
        <taxon>eudicotyledons</taxon>
        <taxon>Gunneridae</taxon>
        <taxon>Pentapetalae</taxon>
        <taxon>asterids</taxon>
        <taxon>Ericales</taxon>
        <taxon>Ericaceae</taxon>
        <taxon>Ericoideae</taxon>
        <taxon>Rhodoreae</taxon>
        <taxon>Rhododendron</taxon>
    </lineage>
</organism>
<evidence type="ECO:0000313" key="2">
    <source>
        <dbReference type="Proteomes" id="UP001062846"/>
    </source>
</evidence>
<comment type="caution">
    <text evidence="1">The sequence shown here is derived from an EMBL/GenBank/DDBJ whole genome shotgun (WGS) entry which is preliminary data.</text>
</comment>
<evidence type="ECO:0000313" key="1">
    <source>
        <dbReference type="EMBL" id="KAI8566819.1"/>
    </source>
</evidence>